<dbReference type="Pfam" id="PF02590">
    <property type="entry name" value="SPOUT_MTase"/>
    <property type="match status" value="1"/>
</dbReference>
<comment type="subcellular location">
    <subcellularLocation>
        <location evidence="6">Cytoplasm</location>
    </subcellularLocation>
</comment>
<keyword evidence="4 6" id="KW-0949">S-adenosyl-L-methionine</keyword>
<dbReference type="HAMAP" id="MF_00658">
    <property type="entry name" value="23SrRNA_methyltr_H"/>
    <property type="match status" value="1"/>
</dbReference>
<keyword evidence="2 6" id="KW-0489">Methyltransferase</keyword>
<dbReference type="PIRSF" id="PIRSF004505">
    <property type="entry name" value="MT_bac"/>
    <property type="match status" value="1"/>
</dbReference>
<dbReference type="SUPFAM" id="SSF75217">
    <property type="entry name" value="alpha/beta knot"/>
    <property type="match status" value="1"/>
</dbReference>
<dbReference type="RefSeq" id="WP_208428981.1">
    <property type="nucleotide sequence ID" value="NZ_JAEPRJ010000001.1"/>
</dbReference>
<dbReference type="InterPro" id="IPR029028">
    <property type="entry name" value="Alpha/beta_knot_MTases"/>
</dbReference>
<evidence type="ECO:0000256" key="5">
    <source>
        <dbReference type="ARBA" id="ARBA00038303"/>
    </source>
</evidence>
<dbReference type="PANTHER" id="PTHR33603">
    <property type="entry name" value="METHYLTRANSFERASE"/>
    <property type="match status" value="1"/>
</dbReference>
<dbReference type="InterPro" id="IPR003742">
    <property type="entry name" value="RlmH-like"/>
</dbReference>
<comment type="subunit">
    <text evidence="6">Homodimer.</text>
</comment>
<comment type="function">
    <text evidence="6">Specifically methylates the pseudouridine at position 1915 (m3Psi1915) in 23S rRNA.</text>
</comment>
<keyword evidence="8" id="KW-1185">Reference proteome</keyword>
<dbReference type="InterPro" id="IPR029026">
    <property type="entry name" value="tRNA_m1G_MTases_N"/>
</dbReference>
<dbReference type="GO" id="GO:0032259">
    <property type="term" value="P:methylation"/>
    <property type="evidence" value="ECO:0007669"/>
    <property type="project" value="UniProtKB-KW"/>
</dbReference>
<dbReference type="NCBIfam" id="TIGR00246">
    <property type="entry name" value="tRNA_RlmH_YbeA"/>
    <property type="match status" value="1"/>
</dbReference>
<evidence type="ECO:0000256" key="2">
    <source>
        <dbReference type="ARBA" id="ARBA00022603"/>
    </source>
</evidence>
<feature type="binding site" evidence="6">
    <location>
        <position position="80"/>
    </location>
    <ligand>
        <name>S-adenosyl-L-methionine</name>
        <dbReference type="ChEBI" id="CHEBI:59789"/>
    </ligand>
</feature>
<evidence type="ECO:0000256" key="6">
    <source>
        <dbReference type="HAMAP-Rule" id="MF_00658"/>
    </source>
</evidence>
<dbReference type="Gene3D" id="3.40.1280.10">
    <property type="match status" value="1"/>
</dbReference>
<comment type="catalytic activity">
    <reaction evidence="6">
        <text>pseudouridine(1915) in 23S rRNA + S-adenosyl-L-methionine = N(3)-methylpseudouridine(1915) in 23S rRNA + S-adenosyl-L-homocysteine + H(+)</text>
        <dbReference type="Rhea" id="RHEA:42752"/>
        <dbReference type="Rhea" id="RHEA-COMP:10221"/>
        <dbReference type="Rhea" id="RHEA-COMP:10222"/>
        <dbReference type="ChEBI" id="CHEBI:15378"/>
        <dbReference type="ChEBI" id="CHEBI:57856"/>
        <dbReference type="ChEBI" id="CHEBI:59789"/>
        <dbReference type="ChEBI" id="CHEBI:65314"/>
        <dbReference type="ChEBI" id="CHEBI:74486"/>
        <dbReference type="EC" id="2.1.1.177"/>
    </reaction>
</comment>
<dbReference type="PANTHER" id="PTHR33603:SF1">
    <property type="entry name" value="RIBOSOMAL RNA LARGE SUBUNIT METHYLTRANSFERASE H"/>
    <property type="match status" value="1"/>
</dbReference>
<dbReference type="EMBL" id="JAEPRJ010000001">
    <property type="protein sequence ID" value="MBK5897504.1"/>
    <property type="molecule type" value="Genomic_DNA"/>
</dbReference>
<comment type="caution">
    <text evidence="7">The sequence shown here is derived from an EMBL/GenBank/DDBJ whole genome shotgun (WGS) entry which is preliminary data.</text>
</comment>
<reference evidence="7 8" key="1">
    <citation type="submission" date="2021-01" db="EMBL/GenBank/DDBJ databases">
        <title>Isolation and description of Catonella massiliensis sp. nov., a novel Catonella species, isolated from a stable periodontitis subject.</title>
        <authorList>
            <person name="Antezack A."/>
            <person name="Boxberger M."/>
            <person name="La Scola B."/>
            <person name="Monnet-Corti V."/>
        </authorList>
    </citation>
    <scope>NUCLEOTIDE SEQUENCE [LARGE SCALE GENOMIC DNA]</scope>
    <source>
        <strain evidence="7 8">Marseille-Q4567</strain>
    </source>
</reference>
<evidence type="ECO:0000313" key="8">
    <source>
        <dbReference type="Proteomes" id="UP000604730"/>
    </source>
</evidence>
<evidence type="ECO:0000256" key="1">
    <source>
        <dbReference type="ARBA" id="ARBA00022552"/>
    </source>
</evidence>
<keyword evidence="3 6" id="KW-0808">Transferase</keyword>
<keyword evidence="1 6" id="KW-0698">rRNA processing</keyword>
<proteinExistence type="inferred from homology"/>
<protein>
    <recommendedName>
        <fullName evidence="6">Ribosomal RNA large subunit methyltransferase H</fullName>
        <ecNumber evidence="6">2.1.1.177</ecNumber>
    </recommendedName>
    <alternativeName>
        <fullName evidence="6">23S rRNA (pseudouridine1915-N3)-methyltransferase</fullName>
    </alternativeName>
    <alternativeName>
        <fullName evidence="6">23S rRNA m3Psi1915 methyltransferase</fullName>
    </alternativeName>
    <alternativeName>
        <fullName evidence="6">rRNA (pseudouridine-N3-)-methyltransferase RlmH</fullName>
    </alternativeName>
</protein>
<organism evidence="7 8">
    <name type="scientific">Catonella massiliensis</name>
    <dbReference type="NCBI Taxonomy" id="2799636"/>
    <lineage>
        <taxon>Bacteria</taxon>
        <taxon>Bacillati</taxon>
        <taxon>Bacillota</taxon>
        <taxon>Clostridia</taxon>
        <taxon>Lachnospirales</taxon>
        <taxon>Lachnospiraceae</taxon>
        <taxon>Catonella</taxon>
    </lineage>
</organism>
<dbReference type="EC" id="2.1.1.177" evidence="6"/>
<feature type="binding site" evidence="6">
    <location>
        <begin position="131"/>
        <end position="136"/>
    </location>
    <ligand>
        <name>S-adenosyl-L-methionine</name>
        <dbReference type="ChEBI" id="CHEBI:59789"/>
    </ligand>
</feature>
<accession>A0ABS1J045</accession>
<evidence type="ECO:0000256" key="4">
    <source>
        <dbReference type="ARBA" id="ARBA00022691"/>
    </source>
</evidence>
<comment type="similarity">
    <text evidence="5 6">Belongs to the RNA methyltransferase RlmH family.</text>
</comment>
<dbReference type="Proteomes" id="UP000604730">
    <property type="component" value="Unassembled WGS sequence"/>
</dbReference>
<dbReference type="GO" id="GO:0008168">
    <property type="term" value="F:methyltransferase activity"/>
    <property type="evidence" value="ECO:0007669"/>
    <property type="project" value="UniProtKB-KW"/>
</dbReference>
<name>A0ABS1J045_9FIRM</name>
<feature type="binding site" evidence="6">
    <location>
        <position position="112"/>
    </location>
    <ligand>
        <name>S-adenosyl-L-methionine</name>
        <dbReference type="ChEBI" id="CHEBI:59789"/>
    </ligand>
</feature>
<keyword evidence="6" id="KW-0963">Cytoplasm</keyword>
<dbReference type="CDD" id="cd18081">
    <property type="entry name" value="RlmH-like"/>
    <property type="match status" value="1"/>
</dbReference>
<gene>
    <name evidence="6 7" type="primary">rlmH</name>
    <name evidence="7" type="ORF">JJN12_06895</name>
</gene>
<evidence type="ECO:0000313" key="7">
    <source>
        <dbReference type="EMBL" id="MBK5897504.1"/>
    </source>
</evidence>
<sequence length="163" mass="18487">MKITILCAGKIKEKYFEAGIAEYTKRLSRYTAIEIKQVQDEKTPDNASEAEEEKIKQAEGARMLDFLKKAKGSDCYVFALVIKGKEIDSVELSEKISELTVSGKSHLVFIIGGSLGLSDEVIAESDYKLSFSKLTFPHQLMRLILLEQIYRAFRIKMGEPYHK</sequence>
<evidence type="ECO:0000256" key="3">
    <source>
        <dbReference type="ARBA" id="ARBA00022679"/>
    </source>
</evidence>
<dbReference type="NCBIfam" id="NF000985">
    <property type="entry name" value="PRK00103.1-3"/>
    <property type="match status" value="1"/>
</dbReference>